<dbReference type="Gene3D" id="3.40.640.10">
    <property type="entry name" value="Type I PLP-dependent aspartate aminotransferase-like (Major domain)"/>
    <property type="match status" value="1"/>
</dbReference>
<dbReference type="GO" id="GO:0030170">
    <property type="term" value="F:pyridoxal phosphate binding"/>
    <property type="evidence" value="ECO:0007669"/>
    <property type="project" value="UniProtKB-ARBA"/>
</dbReference>
<dbReference type="AlphaFoldDB" id="A0A7Z7AU64"/>
<evidence type="ECO:0000256" key="1">
    <source>
        <dbReference type="ARBA" id="ARBA00022898"/>
    </source>
</evidence>
<dbReference type="GO" id="GO:0008483">
    <property type="term" value="F:transaminase activity"/>
    <property type="evidence" value="ECO:0007669"/>
    <property type="project" value="TreeGrafter"/>
</dbReference>
<dbReference type="PANTHER" id="PTHR30244">
    <property type="entry name" value="TRANSAMINASE"/>
    <property type="match status" value="1"/>
</dbReference>
<comment type="caution">
    <text evidence="3">The sequence shown here is derived from an EMBL/GenBank/DDBJ whole genome shotgun (WGS) entry which is preliminary data.</text>
</comment>
<protein>
    <submittedName>
        <fullName evidence="3">dTDP-4-amino-4,6-dideoxygalactose transaminase</fullName>
    </submittedName>
</protein>
<evidence type="ECO:0000313" key="4">
    <source>
        <dbReference type="Proteomes" id="UP000199259"/>
    </source>
</evidence>
<dbReference type="InterPro" id="IPR015424">
    <property type="entry name" value="PyrdxlP-dep_Trfase"/>
</dbReference>
<gene>
    <name evidence="3" type="ORF">SAMN04488589_0095</name>
</gene>
<keyword evidence="4" id="KW-1185">Reference proteome</keyword>
<organism evidence="3 4">
    <name type="scientific">Methanolobus vulcani</name>
    <dbReference type="NCBI Taxonomy" id="38026"/>
    <lineage>
        <taxon>Archaea</taxon>
        <taxon>Methanobacteriati</taxon>
        <taxon>Methanobacteriota</taxon>
        <taxon>Stenosarchaea group</taxon>
        <taxon>Methanomicrobia</taxon>
        <taxon>Methanosarcinales</taxon>
        <taxon>Methanosarcinaceae</taxon>
        <taxon>Methanolobus</taxon>
    </lineage>
</organism>
<comment type="similarity">
    <text evidence="2">Belongs to the DegT/DnrJ/EryC1 family.</text>
</comment>
<proteinExistence type="inferred from homology"/>
<dbReference type="InterPro" id="IPR015422">
    <property type="entry name" value="PyrdxlP-dep_Trfase_small"/>
</dbReference>
<dbReference type="EMBL" id="FNCA01000001">
    <property type="protein sequence ID" value="SDF24295.1"/>
    <property type="molecule type" value="Genomic_DNA"/>
</dbReference>
<dbReference type="Gene3D" id="3.90.1150.10">
    <property type="entry name" value="Aspartate Aminotransferase, domain 1"/>
    <property type="match status" value="1"/>
</dbReference>
<dbReference type="PANTHER" id="PTHR30244:SF34">
    <property type="entry name" value="DTDP-4-AMINO-4,6-DIDEOXYGALACTOSE TRANSAMINASE"/>
    <property type="match status" value="1"/>
</dbReference>
<dbReference type="PIRSF" id="PIRSF000390">
    <property type="entry name" value="PLP_StrS"/>
    <property type="match status" value="1"/>
</dbReference>
<dbReference type="OrthoDB" id="10355at2157"/>
<dbReference type="SUPFAM" id="SSF53383">
    <property type="entry name" value="PLP-dependent transferases"/>
    <property type="match status" value="1"/>
</dbReference>
<dbReference type="InterPro" id="IPR000653">
    <property type="entry name" value="DegT/StrS_aminotransferase"/>
</dbReference>
<dbReference type="InterPro" id="IPR015421">
    <property type="entry name" value="PyrdxlP-dep_Trfase_major"/>
</dbReference>
<evidence type="ECO:0000256" key="2">
    <source>
        <dbReference type="RuleBase" id="RU004508"/>
    </source>
</evidence>
<dbReference type="Pfam" id="PF01041">
    <property type="entry name" value="DegT_DnrJ_EryC1"/>
    <property type="match status" value="1"/>
</dbReference>
<evidence type="ECO:0000313" key="3">
    <source>
        <dbReference type="EMBL" id="SDF24295.1"/>
    </source>
</evidence>
<dbReference type="GO" id="GO:0000271">
    <property type="term" value="P:polysaccharide biosynthetic process"/>
    <property type="evidence" value="ECO:0007669"/>
    <property type="project" value="TreeGrafter"/>
</dbReference>
<accession>A0A7Z7AU64</accession>
<dbReference type="FunFam" id="3.40.640.10:FF:000089">
    <property type="entry name" value="Aminotransferase, DegT/DnrJ/EryC1/StrS family"/>
    <property type="match status" value="1"/>
</dbReference>
<keyword evidence="1 2" id="KW-0663">Pyridoxal phosphate</keyword>
<reference evidence="3 4" key="1">
    <citation type="submission" date="2016-10" db="EMBL/GenBank/DDBJ databases">
        <authorList>
            <person name="Varghese N."/>
            <person name="Submissions S."/>
        </authorList>
    </citation>
    <scope>NUCLEOTIDE SEQUENCE [LARGE SCALE GENOMIC DNA]</scope>
    <source>
        <strain evidence="3 4">PL 12/M</strain>
    </source>
</reference>
<name>A0A7Z7AU64_9EURY</name>
<dbReference type="Proteomes" id="UP000199259">
    <property type="component" value="Unassembled WGS sequence"/>
</dbReference>
<dbReference type="CDD" id="cd00616">
    <property type="entry name" value="AHBA_syn"/>
    <property type="match status" value="1"/>
</dbReference>
<dbReference type="RefSeq" id="WP_091707747.1">
    <property type="nucleotide sequence ID" value="NZ_FNCA01000001.1"/>
</dbReference>
<sequence length="361" mass="40114">MIPIAKPQLDEAEIEAVTNVLRSGIIAEGPRVAEFEQEFADYTGTEYAVAVNSGTAALHAALFAHGIGKGDEIITSSFSFIATANSILFTGARPVFADIKSDTFNLDPQLIEEKITPATKAIMPVHLYGHPADMGLMNDIAEDHDLILIEDACQAHGAIYNGKKVGSFGTGAFSFYPTKNMTTSEGGIITTDNKEVADRARMIRAHGSKQRYLHEMLGYNLRMTDISAAIGMVQLKRLPYYIETRKRNAKMLTDKLQGIEGIECPMVRKDCEHVFHQYTIRTKNRDHLADYLKEKDIGSGIYYPIPIHRQPYYKELGYNDNLLVTEKASREVLSLPVHPAVTENDINTISNAIKQWSDAQC</sequence>